<organism evidence="3 4">
    <name type="scientific">Dillenia turbinata</name>
    <dbReference type="NCBI Taxonomy" id="194707"/>
    <lineage>
        <taxon>Eukaryota</taxon>
        <taxon>Viridiplantae</taxon>
        <taxon>Streptophyta</taxon>
        <taxon>Embryophyta</taxon>
        <taxon>Tracheophyta</taxon>
        <taxon>Spermatophyta</taxon>
        <taxon>Magnoliopsida</taxon>
        <taxon>eudicotyledons</taxon>
        <taxon>Gunneridae</taxon>
        <taxon>Pentapetalae</taxon>
        <taxon>Dilleniales</taxon>
        <taxon>Dilleniaceae</taxon>
        <taxon>Dillenia</taxon>
    </lineage>
</organism>
<comment type="caution">
    <text evidence="3">The sequence shown here is derived from an EMBL/GenBank/DDBJ whole genome shotgun (WGS) entry which is preliminary data.</text>
</comment>
<dbReference type="NCBIfam" id="TIGR00756">
    <property type="entry name" value="PPR"/>
    <property type="match status" value="2"/>
</dbReference>
<keyword evidence="1" id="KW-0677">Repeat</keyword>
<dbReference type="Gene3D" id="1.25.40.10">
    <property type="entry name" value="Tetratricopeptide repeat domain"/>
    <property type="match status" value="2"/>
</dbReference>
<gene>
    <name evidence="3" type="ORF">RJ641_011132</name>
</gene>
<evidence type="ECO:0000256" key="2">
    <source>
        <dbReference type="PROSITE-ProRule" id="PRU00708"/>
    </source>
</evidence>
<dbReference type="InterPro" id="IPR002885">
    <property type="entry name" value="PPR_rpt"/>
</dbReference>
<dbReference type="Pfam" id="PF13041">
    <property type="entry name" value="PPR_2"/>
    <property type="match status" value="1"/>
</dbReference>
<dbReference type="InterPro" id="IPR011990">
    <property type="entry name" value="TPR-like_helical_dom_sf"/>
</dbReference>
<feature type="repeat" description="PPR" evidence="2">
    <location>
        <begin position="71"/>
        <end position="105"/>
    </location>
</feature>
<dbReference type="PROSITE" id="PS51375">
    <property type="entry name" value="PPR"/>
    <property type="match status" value="2"/>
</dbReference>
<dbReference type="AlphaFoldDB" id="A0AAN8V7S6"/>
<dbReference type="PANTHER" id="PTHR47926">
    <property type="entry name" value="PENTATRICOPEPTIDE REPEAT-CONTAINING PROTEIN"/>
    <property type="match status" value="1"/>
</dbReference>
<sequence length="417" mass="46721">MSSTTASFFSSLLRNCVPLTAIFPAKQLHAQILVHGFRSNVTLQTDLLLVYSRSGVLTIARKVFDKMPKRNMHSWNILLSSYVNNSMFDDALSFFHEFMKVGLRPDHFTLPPAFKACAGIRDFYLGVSLHSWVIRLGFEEYVVVASSALDYYVKCGNLVDAKSVFERISSRDSVTWNSMISGFARAGTFSDALDCFRNMLEEGVEIDSMMIPTIVWGALLAGCVMHKNVVIGEIAARQLFELEPENPSNYIALCGIYDSVGMRDGVKIIRAMIKALKMQKTSGCSWIIIAGRVHKFYQGTLLDPHGRMMYDTLDGAIKDPLFPEILGERSWGRVVVVVLQLVMVVVLLLEEMEKGNDEAMVEVTKSSNSWMLVRLHVHLLAEGMVFHLITTPTMLSAFGREEELSKGKESHAKVVKK</sequence>
<name>A0AAN8V7S6_9MAGN</name>
<protein>
    <submittedName>
        <fullName evidence="3">Pentatricopeptide repeat</fullName>
    </submittedName>
</protein>
<dbReference type="GO" id="GO:0003723">
    <property type="term" value="F:RNA binding"/>
    <property type="evidence" value="ECO:0007669"/>
    <property type="project" value="InterPro"/>
</dbReference>
<dbReference type="Pfam" id="PF01535">
    <property type="entry name" value="PPR"/>
    <property type="match status" value="1"/>
</dbReference>
<dbReference type="Proteomes" id="UP001370490">
    <property type="component" value="Unassembled WGS sequence"/>
</dbReference>
<evidence type="ECO:0000256" key="1">
    <source>
        <dbReference type="ARBA" id="ARBA00022737"/>
    </source>
</evidence>
<dbReference type="InterPro" id="IPR046848">
    <property type="entry name" value="E_motif"/>
</dbReference>
<proteinExistence type="predicted"/>
<keyword evidence="4" id="KW-1185">Reference proteome</keyword>
<accession>A0AAN8V7S6</accession>
<feature type="repeat" description="PPR" evidence="2">
    <location>
        <begin position="172"/>
        <end position="206"/>
    </location>
</feature>
<dbReference type="InterPro" id="IPR046960">
    <property type="entry name" value="PPR_At4g14850-like_plant"/>
</dbReference>
<reference evidence="3 4" key="1">
    <citation type="submission" date="2023-12" db="EMBL/GenBank/DDBJ databases">
        <title>A high-quality genome assembly for Dillenia turbinata (Dilleniales).</title>
        <authorList>
            <person name="Chanderbali A."/>
        </authorList>
    </citation>
    <scope>NUCLEOTIDE SEQUENCE [LARGE SCALE GENOMIC DNA]</scope>
    <source>
        <strain evidence="3">LSX21</strain>
        <tissue evidence="3">Leaf</tissue>
    </source>
</reference>
<dbReference type="GO" id="GO:0009451">
    <property type="term" value="P:RNA modification"/>
    <property type="evidence" value="ECO:0007669"/>
    <property type="project" value="InterPro"/>
</dbReference>
<dbReference type="FunFam" id="1.25.40.10:FF:000344">
    <property type="entry name" value="Pentatricopeptide repeat-containing protein"/>
    <property type="match status" value="1"/>
</dbReference>
<evidence type="ECO:0000313" key="3">
    <source>
        <dbReference type="EMBL" id="KAK6922828.1"/>
    </source>
</evidence>
<dbReference type="Pfam" id="PF20431">
    <property type="entry name" value="E_motif"/>
    <property type="match status" value="1"/>
</dbReference>
<evidence type="ECO:0000313" key="4">
    <source>
        <dbReference type="Proteomes" id="UP001370490"/>
    </source>
</evidence>
<dbReference type="EMBL" id="JBAMMX010000018">
    <property type="protein sequence ID" value="KAK6922828.1"/>
    <property type="molecule type" value="Genomic_DNA"/>
</dbReference>